<reference evidence="2 3" key="1">
    <citation type="journal article" date="2016" name="Nat. Commun.">
        <title>Thousands of microbial genomes shed light on interconnected biogeochemical processes in an aquifer system.</title>
        <authorList>
            <person name="Anantharaman K."/>
            <person name="Brown C.T."/>
            <person name="Hug L.A."/>
            <person name="Sharon I."/>
            <person name="Castelle C.J."/>
            <person name="Probst A.J."/>
            <person name="Thomas B.C."/>
            <person name="Singh A."/>
            <person name="Wilkins M.J."/>
            <person name="Karaoz U."/>
            <person name="Brodie E.L."/>
            <person name="Williams K.H."/>
            <person name="Hubbard S.S."/>
            <person name="Banfield J.F."/>
        </authorList>
    </citation>
    <scope>NUCLEOTIDE SEQUENCE [LARGE SCALE GENOMIC DNA]</scope>
</reference>
<evidence type="ECO:0000256" key="1">
    <source>
        <dbReference type="SAM" id="Phobius"/>
    </source>
</evidence>
<dbReference type="EMBL" id="MHIA01000032">
    <property type="protein sequence ID" value="OGY41258.1"/>
    <property type="molecule type" value="Genomic_DNA"/>
</dbReference>
<dbReference type="Proteomes" id="UP000176260">
    <property type="component" value="Unassembled WGS sequence"/>
</dbReference>
<evidence type="ECO:0000313" key="3">
    <source>
        <dbReference type="Proteomes" id="UP000176260"/>
    </source>
</evidence>
<organism evidence="2 3">
    <name type="scientific">Candidatus Buchananbacteria bacterium RBG_13_39_9</name>
    <dbReference type="NCBI Taxonomy" id="1797531"/>
    <lineage>
        <taxon>Bacteria</taxon>
        <taxon>Candidatus Buchananiibacteriota</taxon>
    </lineage>
</organism>
<dbReference type="AlphaFoldDB" id="A0A1G1XML1"/>
<evidence type="ECO:0000313" key="2">
    <source>
        <dbReference type="EMBL" id="OGY41258.1"/>
    </source>
</evidence>
<keyword evidence="1" id="KW-0472">Membrane</keyword>
<accession>A0A1G1XML1</accession>
<gene>
    <name evidence="2" type="ORF">A2Y67_02260</name>
</gene>
<feature type="transmembrane region" description="Helical" evidence="1">
    <location>
        <begin position="88"/>
        <end position="113"/>
    </location>
</feature>
<proteinExistence type="predicted"/>
<name>A0A1G1XML1_9BACT</name>
<keyword evidence="1" id="KW-1133">Transmembrane helix</keyword>
<protein>
    <submittedName>
        <fullName evidence="2">Uncharacterized protein</fullName>
    </submittedName>
</protein>
<sequence length="115" mass="12131">MLGILLGGLNLAQAGFDSGKFGEIQGNLDKTLTPSGVTKTEALPLLATIIQALLVFVGMVFFILIIYGGIMWMTAMGNEDKVKKSRALIIASVIGLALIILAYLIASAIAGWFTT</sequence>
<feature type="transmembrane region" description="Helical" evidence="1">
    <location>
        <begin position="42"/>
        <end position="67"/>
    </location>
</feature>
<keyword evidence="1" id="KW-0812">Transmembrane</keyword>
<comment type="caution">
    <text evidence="2">The sequence shown here is derived from an EMBL/GenBank/DDBJ whole genome shotgun (WGS) entry which is preliminary data.</text>
</comment>